<feature type="compositionally biased region" description="Basic residues" evidence="8">
    <location>
        <begin position="315"/>
        <end position="325"/>
    </location>
</feature>
<dbReference type="SMART" id="SM00102">
    <property type="entry name" value="ADF"/>
    <property type="match status" value="2"/>
</dbReference>
<feature type="domain" description="ADF-H" evidence="9">
    <location>
        <begin position="175"/>
        <end position="301"/>
    </location>
</feature>
<evidence type="ECO:0000313" key="10">
    <source>
        <dbReference type="EMBL" id="PRT55539.1"/>
    </source>
</evidence>
<proteinExistence type="inferred from homology"/>
<sequence length="325" mass="36116">MSAQSGISASEDLMSKFEFFLESDDRIAIFKITDEVCEYDRAIKQSNDLAQDLESLAKSMDPKDARYLAVRSNDSDQGVVFVAYVPQDAPVRVKMKYASSTNSIHKQLGGSSRFSTIAFWTEHKEVSIEGWNEHIAHEGAEVPLTEDEQSLKTAVEHEAHRMGTRQSNTGIAAMGIDAKIDEAGRDALQSLAQDEATKNIAVFHIAESGEIQLAQLQEAATDSLHSHFHENEPRYAVLKHETKAVFVYVCPDDASVRHRMVYASTRIPFLNYVKSVVSIAGVLEASERGEVTYEAVIAETTPRQVSERDGVSKPRFSRPKPPGRR</sequence>
<dbReference type="RefSeq" id="XP_024665484.1">
    <property type="nucleotide sequence ID" value="XM_024809716.1"/>
</dbReference>
<dbReference type="InterPro" id="IPR029006">
    <property type="entry name" value="ADF-H/Gelsolin-like_dom_sf"/>
</dbReference>
<evidence type="ECO:0000259" key="9">
    <source>
        <dbReference type="PROSITE" id="PS51263"/>
    </source>
</evidence>
<dbReference type="AlphaFoldDB" id="A0A2T0FKN6"/>
<dbReference type="GO" id="GO:0005884">
    <property type="term" value="C:actin filament"/>
    <property type="evidence" value="ECO:0007669"/>
    <property type="project" value="TreeGrafter"/>
</dbReference>
<dbReference type="InterPro" id="IPR002108">
    <property type="entry name" value="ADF-H"/>
</dbReference>
<organism evidence="10 11">
    <name type="scientific">Wickerhamiella sorbophila</name>
    <dbReference type="NCBI Taxonomy" id="45607"/>
    <lineage>
        <taxon>Eukaryota</taxon>
        <taxon>Fungi</taxon>
        <taxon>Dikarya</taxon>
        <taxon>Ascomycota</taxon>
        <taxon>Saccharomycotina</taxon>
        <taxon>Dipodascomycetes</taxon>
        <taxon>Dipodascales</taxon>
        <taxon>Trichomonascaceae</taxon>
        <taxon>Wickerhamiella</taxon>
    </lineage>
</organism>
<accession>A0A2T0FKN6</accession>
<dbReference type="GO" id="GO:0005737">
    <property type="term" value="C:cytoplasm"/>
    <property type="evidence" value="ECO:0007669"/>
    <property type="project" value="TreeGrafter"/>
</dbReference>
<dbReference type="Pfam" id="PF00241">
    <property type="entry name" value="Cofilin_ADF"/>
    <property type="match status" value="2"/>
</dbReference>
<evidence type="ECO:0000256" key="4">
    <source>
        <dbReference type="ARBA" id="ARBA00022737"/>
    </source>
</evidence>
<dbReference type="Proteomes" id="UP000238350">
    <property type="component" value="Unassembled WGS sequence"/>
</dbReference>
<gene>
    <name evidence="10" type="ORF">B9G98_03159</name>
</gene>
<comment type="subcellular location">
    <subcellularLocation>
        <location evidence="1">Cytoplasm</location>
        <location evidence="1">Cytoskeleton</location>
    </subcellularLocation>
</comment>
<dbReference type="PANTHER" id="PTHR13759:SF1">
    <property type="entry name" value="TWINFILIN"/>
    <property type="match status" value="1"/>
</dbReference>
<dbReference type="OrthoDB" id="10006997at2759"/>
<keyword evidence="11" id="KW-1185">Reference proteome</keyword>
<keyword evidence="6" id="KW-0206">Cytoskeleton</keyword>
<dbReference type="STRING" id="45607.A0A2T0FKN6"/>
<evidence type="ECO:0000256" key="6">
    <source>
        <dbReference type="ARBA" id="ARBA00023212"/>
    </source>
</evidence>
<dbReference type="GeneID" id="36516907"/>
<dbReference type="GO" id="GO:0003785">
    <property type="term" value="F:actin monomer binding"/>
    <property type="evidence" value="ECO:0007669"/>
    <property type="project" value="TreeGrafter"/>
</dbReference>
<dbReference type="EMBL" id="NDIQ01000021">
    <property type="protein sequence ID" value="PRT55539.1"/>
    <property type="molecule type" value="Genomic_DNA"/>
</dbReference>
<evidence type="ECO:0000256" key="7">
    <source>
        <dbReference type="ARBA" id="ARBA00038532"/>
    </source>
</evidence>
<reference evidence="10 11" key="1">
    <citation type="submission" date="2017-04" db="EMBL/GenBank/DDBJ databases">
        <title>Genome sequencing of [Candida] sorbophila.</title>
        <authorList>
            <person name="Ahn J.O."/>
        </authorList>
    </citation>
    <scope>NUCLEOTIDE SEQUENCE [LARGE SCALE GENOMIC DNA]</scope>
    <source>
        <strain evidence="10 11">DS02</strain>
    </source>
</reference>
<dbReference type="Gene3D" id="3.40.20.10">
    <property type="entry name" value="Severin"/>
    <property type="match status" value="2"/>
</dbReference>
<evidence type="ECO:0000256" key="5">
    <source>
        <dbReference type="ARBA" id="ARBA00023203"/>
    </source>
</evidence>
<evidence type="ECO:0000256" key="2">
    <source>
        <dbReference type="ARBA" id="ARBA00009557"/>
    </source>
</evidence>
<name>A0A2T0FKN6_9ASCO</name>
<dbReference type="GO" id="GO:0030042">
    <property type="term" value="P:actin filament depolymerization"/>
    <property type="evidence" value="ECO:0007669"/>
    <property type="project" value="TreeGrafter"/>
</dbReference>
<evidence type="ECO:0000256" key="8">
    <source>
        <dbReference type="SAM" id="MobiDB-lite"/>
    </source>
</evidence>
<comment type="caution">
    <text evidence="10">The sequence shown here is derived from an EMBL/GenBank/DDBJ whole genome shotgun (WGS) entry which is preliminary data.</text>
</comment>
<dbReference type="GO" id="GO:0051016">
    <property type="term" value="P:barbed-end actin filament capping"/>
    <property type="evidence" value="ECO:0007669"/>
    <property type="project" value="TreeGrafter"/>
</dbReference>
<comment type="similarity">
    <text evidence="2">Belongs to the actin-binding proteins ADF family. Twinfilin subfamily.</text>
</comment>
<evidence type="ECO:0000256" key="1">
    <source>
        <dbReference type="ARBA" id="ARBA00004245"/>
    </source>
</evidence>
<comment type="subunit">
    <text evidence="7">Interacts with G-actin; ADP-actin form.</text>
</comment>
<feature type="region of interest" description="Disordered" evidence="8">
    <location>
        <begin position="302"/>
        <end position="325"/>
    </location>
</feature>
<dbReference type="PROSITE" id="PS51263">
    <property type="entry name" value="ADF_H"/>
    <property type="match status" value="2"/>
</dbReference>
<keyword evidence="4" id="KW-0677">Repeat</keyword>
<dbReference type="GO" id="GO:0051015">
    <property type="term" value="F:actin filament binding"/>
    <property type="evidence" value="ECO:0007669"/>
    <property type="project" value="TreeGrafter"/>
</dbReference>
<keyword evidence="5" id="KW-0009">Actin-binding</keyword>
<dbReference type="PANTHER" id="PTHR13759">
    <property type="entry name" value="TWINFILIN"/>
    <property type="match status" value="1"/>
</dbReference>
<protein>
    <submittedName>
        <fullName evidence="10">Twinfilin</fullName>
    </submittedName>
</protein>
<dbReference type="SUPFAM" id="SSF55753">
    <property type="entry name" value="Actin depolymerizing proteins"/>
    <property type="match status" value="2"/>
</dbReference>
<dbReference type="InterPro" id="IPR028458">
    <property type="entry name" value="Twinfilin"/>
</dbReference>
<dbReference type="CDD" id="cd11285">
    <property type="entry name" value="ADF_Twf-N_like"/>
    <property type="match status" value="1"/>
</dbReference>
<feature type="domain" description="ADF-H" evidence="9">
    <location>
        <begin position="1"/>
        <end position="136"/>
    </location>
</feature>
<evidence type="ECO:0000313" key="11">
    <source>
        <dbReference type="Proteomes" id="UP000238350"/>
    </source>
</evidence>
<keyword evidence="3" id="KW-0963">Cytoplasm</keyword>
<evidence type="ECO:0000256" key="3">
    <source>
        <dbReference type="ARBA" id="ARBA00022490"/>
    </source>
</evidence>